<keyword evidence="3 5" id="KW-0472">Membrane</keyword>
<evidence type="ECO:0000256" key="5">
    <source>
        <dbReference type="SAM" id="Phobius"/>
    </source>
</evidence>
<dbReference type="InterPro" id="IPR013783">
    <property type="entry name" value="Ig-like_fold"/>
</dbReference>
<keyword evidence="5" id="KW-1133">Transmembrane helix</keyword>
<dbReference type="InterPro" id="IPR015631">
    <property type="entry name" value="CD2/SLAM_rcpt"/>
</dbReference>
<keyword evidence="7" id="KW-1185">Reference proteome</keyword>
<dbReference type="PANTHER" id="PTHR12080">
    <property type="entry name" value="SIGNALING LYMPHOCYTIC ACTIVATION MOLECULE"/>
    <property type="match status" value="1"/>
</dbReference>
<evidence type="ECO:0000256" key="1">
    <source>
        <dbReference type="ARBA" id="ARBA00004370"/>
    </source>
</evidence>
<name>A0AAW0QES7_9GOBI</name>
<dbReference type="SUPFAM" id="SSF48726">
    <property type="entry name" value="Immunoglobulin"/>
    <property type="match status" value="1"/>
</dbReference>
<evidence type="ECO:0000256" key="3">
    <source>
        <dbReference type="ARBA" id="ARBA00023136"/>
    </source>
</evidence>
<dbReference type="AlphaFoldDB" id="A0AAW0QES7"/>
<sequence length="190" mass="20896">MLYIHRRVEFFPQNLSLILKNVQLSDTGVYTAVFTGGEEDITHKYDVTVEAPVSAVSVSVSSVSSSSQSCNFTVICQTEELYNISSSFTCDRNTCEELRPQHSGHAPSGASSLNVSLSDRSIICNHSNHVSWKNDTENIPQVCFNRDTAPEQQGAVLSVCMLKTVLYTVGLLLMLSAVITVHVLDHIKQD</sequence>
<keyword evidence="2" id="KW-0732">Signal</keyword>
<gene>
    <name evidence="6" type="ORF">WMY93_000642</name>
</gene>
<comment type="subcellular location">
    <subcellularLocation>
        <location evidence="1">Membrane</location>
    </subcellularLocation>
</comment>
<keyword evidence="4" id="KW-0325">Glycoprotein</keyword>
<organism evidence="6 7">
    <name type="scientific">Mugilogobius chulae</name>
    <name type="common">yellowstripe goby</name>
    <dbReference type="NCBI Taxonomy" id="88201"/>
    <lineage>
        <taxon>Eukaryota</taxon>
        <taxon>Metazoa</taxon>
        <taxon>Chordata</taxon>
        <taxon>Craniata</taxon>
        <taxon>Vertebrata</taxon>
        <taxon>Euteleostomi</taxon>
        <taxon>Actinopterygii</taxon>
        <taxon>Neopterygii</taxon>
        <taxon>Teleostei</taxon>
        <taxon>Neoteleostei</taxon>
        <taxon>Acanthomorphata</taxon>
        <taxon>Gobiaria</taxon>
        <taxon>Gobiiformes</taxon>
        <taxon>Gobioidei</taxon>
        <taxon>Gobiidae</taxon>
        <taxon>Gobionellinae</taxon>
        <taxon>Mugilogobius</taxon>
    </lineage>
</organism>
<dbReference type="Proteomes" id="UP001460270">
    <property type="component" value="Unassembled WGS sequence"/>
</dbReference>
<dbReference type="Gene3D" id="2.60.40.10">
    <property type="entry name" value="Immunoglobulins"/>
    <property type="match status" value="1"/>
</dbReference>
<feature type="transmembrane region" description="Helical" evidence="5">
    <location>
        <begin position="165"/>
        <end position="184"/>
    </location>
</feature>
<evidence type="ECO:0000256" key="2">
    <source>
        <dbReference type="ARBA" id="ARBA00022729"/>
    </source>
</evidence>
<evidence type="ECO:0008006" key="8">
    <source>
        <dbReference type="Google" id="ProtNLM"/>
    </source>
</evidence>
<accession>A0AAW0QES7</accession>
<keyword evidence="5" id="KW-0812">Transmembrane</keyword>
<evidence type="ECO:0000313" key="7">
    <source>
        <dbReference type="Proteomes" id="UP001460270"/>
    </source>
</evidence>
<dbReference type="EMBL" id="JBBPFD010000001">
    <property type="protein sequence ID" value="KAK7944914.1"/>
    <property type="molecule type" value="Genomic_DNA"/>
</dbReference>
<evidence type="ECO:0000313" key="6">
    <source>
        <dbReference type="EMBL" id="KAK7944914.1"/>
    </source>
</evidence>
<reference evidence="7" key="1">
    <citation type="submission" date="2024-04" db="EMBL/GenBank/DDBJ databases">
        <title>Salinicola lusitanus LLJ914,a marine bacterium isolated from the Okinawa Trough.</title>
        <authorList>
            <person name="Li J."/>
        </authorList>
    </citation>
    <scope>NUCLEOTIDE SEQUENCE [LARGE SCALE GENOMIC DNA]</scope>
</reference>
<dbReference type="InterPro" id="IPR036179">
    <property type="entry name" value="Ig-like_dom_sf"/>
</dbReference>
<protein>
    <recommendedName>
        <fullName evidence="8">Immunoglobulin subtype domain-containing protein</fullName>
    </recommendedName>
</protein>
<comment type="caution">
    <text evidence="6">The sequence shown here is derived from an EMBL/GenBank/DDBJ whole genome shotgun (WGS) entry which is preliminary data.</text>
</comment>
<dbReference type="PANTHER" id="PTHR12080:SF80">
    <property type="entry name" value="IMMUNOGLOBULIN V-SET DOMAIN-CONTAINING PROTEIN"/>
    <property type="match status" value="1"/>
</dbReference>
<proteinExistence type="predicted"/>
<dbReference type="GO" id="GO:0016020">
    <property type="term" value="C:membrane"/>
    <property type="evidence" value="ECO:0007669"/>
    <property type="project" value="UniProtKB-SubCell"/>
</dbReference>
<evidence type="ECO:0000256" key="4">
    <source>
        <dbReference type="ARBA" id="ARBA00023180"/>
    </source>
</evidence>